<evidence type="ECO:0000256" key="1">
    <source>
        <dbReference type="SAM" id="Phobius"/>
    </source>
</evidence>
<comment type="caution">
    <text evidence="2">The sequence shown here is derived from an EMBL/GenBank/DDBJ whole genome shotgun (WGS) entry which is preliminary data.</text>
</comment>
<keyword evidence="1" id="KW-0472">Membrane</keyword>
<feature type="transmembrane region" description="Helical" evidence="1">
    <location>
        <begin position="107"/>
        <end position="133"/>
    </location>
</feature>
<organism evidence="2 3">
    <name type="scientific">Anthropogastromicrobium aceti</name>
    <dbReference type="NCBI Taxonomy" id="2981768"/>
    <lineage>
        <taxon>Bacteria</taxon>
        <taxon>Bacillati</taxon>
        <taxon>Bacillota</taxon>
        <taxon>Clostridia</taxon>
        <taxon>Lachnospirales</taxon>
        <taxon>Lachnospiraceae</taxon>
        <taxon>Anthropogastromicrobium</taxon>
    </lineage>
</organism>
<keyword evidence="1" id="KW-1133">Transmembrane helix</keyword>
<proteinExistence type="predicted"/>
<keyword evidence="1" id="KW-0812">Transmembrane</keyword>
<protein>
    <submittedName>
        <fullName evidence="2">Uncharacterized protein</fullName>
    </submittedName>
</protein>
<keyword evidence="3" id="KW-1185">Reference proteome</keyword>
<reference evidence="2 3" key="1">
    <citation type="submission" date="2021-10" db="EMBL/GenBank/DDBJ databases">
        <title>Anaerobic single-cell dispensing facilitates the cultivation of human gut bacteria.</title>
        <authorList>
            <person name="Afrizal A."/>
        </authorList>
    </citation>
    <scope>NUCLEOTIDE SEQUENCE [LARGE SCALE GENOMIC DNA]</scope>
    <source>
        <strain evidence="2 3">CLA-AA-H224</strain>
    </source>
</reference>
<feature type="transmembrane region" description="Helical" evidence="1">
    <location>
        <begin position="61"/>
        <end position="82"/>
    </location>
</feature>
<dbReference type="Proteomes" id="UP001198200">
    <property type="component" value="Unassembled WGS sequence"/>
</dbReference>
<gene>
    <name evidence="2" type="ORF">LKD48_13645</name>
</gene>
<dbReference type="AlphaFoldDB" id="A0AAE3E5L8"/>
<feature type="transmembrane region" description="Helical" evidence="1">
    <location>
        <begin position="285"/>
        <end position="306"/>
    </location>
</feature>
<dbReference type="RefSeq" id="WP_308732292.1">
    <property type="nucleotide sequence ID" value="NZ_JAJEQN010000043.1"/>
</dbReference>
<evidence type="ECO:0000313" key="2">
    <source>
        <dbReference type="EMBL" id="MCC2222652.1"/>
    </source>
</evidence>
<evidence type="ECO:0000313" key="3">
    <source>
        <dbReference type="Proteomes" id="UP001198200"/>
    </source>
</evidence>
<sequence length="316" mass="35905">MNLRFQLKKMIRSLQYRVAFLISSVCVCLALFLEVWKNRGVDRFAVVSASEAVCGYGLSYGWKIFSAIWPFLIVLACSTSYVSEKKNRCVSVILVRTNWKSYLRGKLAVSAIGSMSVVLIPLLLNMLLCYFIFPNNLNLSWGAYEDNMYEISLLGENLFYSSVNPQYLFLNIYLESPVLYQLLYFLILGVFSGICGAFVMAISFVFSGNIMILFLPIYLICVGTMQLNSLFFARILNIVNGNIESTENVSQSIANAERIQEQTARYLDLYLMDYLAPMTSSSCSMLYLLIWALILSVIIVLLYFYASHRELNAQQG</sequence>
<accession>A0AAE3E5L8</accession>
<feature type="transmembrane region" description="Helical" evidence="1">
    <location>
        <begin position="182"/>
        <end position="206"/>
    </location>
</feature>
<feature type="transmembrane region" description="Helical" evidence="1">
    <location>
        <begin position="213"/>
        <end position="236"/>
    </location>
</feature>
<dbReference type="EMBL" id="JAJEQN010000043">
    <property type="protein sequence ID" value="MCC2222652.1"/>
    <property type="molecule type" value="Genomic_DNA"/>
</dbReference>
<name>A0AAE3E5L8_9FIRM</name>